<evidence type="ECO:0000313" key="2">
    <source>
        <dbReference type="Proteomes" id="UP001501844"/>
    </source>
</evidence>
<dbReference type="Pfam" id="PF12771">
    <property type="entry name" value="SusD-like_2"/>
    <property type="match status" value="1"/>
</dbReference>
<proteinExistence type="predicted"/>
<sequence length="484" mass="52343">MLQLTKKYIQLGLVALLPLASCDSYLDVNDDPNRAKAVSSDALLSPIIVATAEGHYSLAIYTSMFAQQLAAYPSGFQQADQHIDVRANTAFNTLYLNSLNNADVLVKQAAAEGSSHYVGIGKVLQALNLGLLSDTWGAVPFSQAFQGPLELTPAYDSQEQIYTTIQRLLDEALVELQKPTSTVRPGGDDLIYGGKISSWIKAANSLKARYAIHLVEKDGVAAANNALTYLANGISSNLEDMQVVYNDKNLNPWNRNIAIGTTTGNFITAPSSTLINLMNGITYPGLVDPRLPFLADKGTSTANYAGLRNGLGTGGNTNITANTWYAKPNSPLLMVTFSEMKFIEAEARFIANGGTRTSVGSTPEAYAAYLAGINAHMDKLGVANKSEYLNNPQVAVGAENLTLSLIMKEKLIALYLNPEAWVDVRRYDYASAIYPGMALPANHNPALNGQFIRRVLYPESEGARNAEEVAKVTKGLAEKMFWDL</sequence>
<name>A0ABP8F7Y8_9BACT</name>
<accession>A0ABP8F7Y8</accession>
<keyword evidence="1" id="KW-0449">Lipoprotein</keyword>
<dbReference type="Proteomes" id="UP001501844">
    <property type="component" value="Unassembled WGS sequence"/>
</dbReference>
<keyword evidence="2" id="KW-1185">Reference proteome</keyword>
<dbReference type="SUPFAM" id="SSF48452">
    <property type="entry name" value="TPR-like"/>
    <property type="match status" value="1"/>
</dbReference>
<protein>
    <submittedName>
        <fullName evidence="1">SusD/RagB family nutrient-binding outer membrane lipoprotein</fullName>
    </submittedName>
</protein>
<comment type="caution">
    <text evidence="1">The sequence shown here is derived from an EMBL/GenBank/DDBJ whole genome shotgun (WGS) entry which is preliminary data.</text>
</comment>
<organism evidence="1 2">
    <name type="scientific">Nibribacter koreensis</name>
    <dbReference type="NCBI Taxonomy" id="1084519"/>
    <lineage>
        <taxon>Bacteria</taxon>
        <taxon>Pseudomonadati</taxon>
        <taxon>Bacteroidota</taxon>
        <taxon>Cytophagia</taxon>
        <taxon>Cytophagales</taxon>
        <taxon>Hymenobacteraceae</taxon>
        <taxon>Nibribacter</taxon>
    </lineage>
</organism>
<reference evidence="2" key="1">
    <citation type="journal article" date="2019" name="Int. J. Syst. Evol. Microbiol.">
        <title>The Global Catalogue of Microorganisms (GCM) 10K type strain sequencing project: providing services to taxonomists for standard genome sequencing and annotation.</title>
        <authorList>
            <consortium name="The Broad Institute Genomics Platform"/>
            <consortium name="The Broad Institute Genome Sequencing Center for Infectious Disease"/>
            <person name="Wu L."/>
            <person name="Ma J."/>
        </authorList>
    </citation>
    <scope>NUCLEOTIDE SEQUENCE [LARGE SCALE GENOMIC DNA]</scope>
    <source>
        <strain evidence="2">JCM 17917</strain>
    </source>
</reference>
<dbReference type="InterPro" id="IPR011990">
    <property type="entry name" value="TPR-like_helical_dom_sf"/>
</dbReference>
<dbReference type="InterPro" id="IPR041662">
    <property type="entry name" value="SusD-like_2"/>
</dbReference>
<evidence type="ECO:0000313" key="1">
    <source>
        <dbReference type="EMBL" id="GAA4296677.1"/>
    </source>
</evidence>
<gene>
    <name evidence="1" type="ORF">GCM10023183_03700</name>
</gene>
<dbReference type="EMBL" id="BAABGX010000001">
    <property type="protein sequence ID" value="GAA4296677.1"/>
    <property type="molecule type" value="Genomic_DNA"/>
</dbReference>
<dbReference type="Gene3D" id="1.25.40.390">
    <property type="match status" value="1"/>
</dbReference>